<dbReference type="GO" id="GO:0006488">
    <property type="term" value="P:dolichol-linked oligosaccharide biosynthetic process"/>
    <property type="evidence" value="ECO:0007669"/>
    <property type="project" value="InterPro"/>
</dbReference>
<dbReference type="EC" id="2.4.1.141" evidence="3"/>
<name>A0A0T6AYS4_9SCAR</name>
<dbReference type="EMBL" id="LJIG01022544">
    <property type="protein sequence ID" value="KRT80013.1"/>
    <property type="molecule type" value="Genomic_DNA"/>
</dbReference>
<keyword evidence="7" id="KW-0256">Endoplasmic reticulum</keyword>
<evidence type="ECO:0000259" key="8">
    <source>
        <dbReference type="Pfam" id="PF04101"/>
    </source>
</evidence>
<keyword evidence="6 9" id="KW-0808">Transferase</keyword>
<evidence type="ECO:0000256" key="3">
    <source>
        <dbReference type="ARBA" id="ARBA00012614"/>
    </source>
</evidence>
<evidence type="ECO:0000256" key="7">
    <source>
        <dbReference type="ARBA" id="ARBA00022824"/>
    </source>
</evidence>
<dbReference type="Proteomes" id="UP000051574">
    <property type="component" value="Unassembled WGS sequence"/>
</dbReference>
<dbReference type="GO" id="GO:0004577">
    <property type="term" value="F:N-acetylglucosaminyldiphosphodolichol N-acetylglucosaminyltransferase activity"/>
    <property type="evidence" value="ECO:0007669"/>
    <property type="project" value="UniProtKB-EC"/>
</dbReference>
<dbReference type="Gene3D" id="3.40.50.2000">
    <property type="entry name" value="Glycogen Phosphorylase B"/>
    <property type="match status" value="1"/>
</dbReference>
<keyword evidence="5" id="KW-0328">Glycosyltransferase</keyword>
<dbReference type="GO" id="GO:0005783">
    <property type="term" value="C:endoplasmic reticulum"/>
    <property type="evidence" value="ECO:0007669"/>
    <property type="project" value="UniProtKB-SubCell"/>
</dbReference>
<evidence type="ECO:0000313" key="9">
    <source>
        <dbReference type="EMBL" id="KRT80013.1"/>
    </source>
</evidence>
<accession>A0A0T6AYS4</accession>
<dbReference type="InterPro" id="IPR039042">
    <property type="entry name" value="Alg13-like"/>
</dbReference>
<feature type="domain" description="Glycosyl transferase family 28 C-terminal" evidence="8">
    <location>
        <begin position="7"/>
        <end position="138"/>
    </location>
</feature>
<dbReference type="PANTHER" id="PTHR12867:SF6">
    <property type="entry name" value="N-ACETYLGLUCOSAMINYLDIPHOSPHODOLICHOL N-ACETYLGLUCOSAMINYLTRANSFERASE"/>
    <property type="match status" value="1"/>
</dbReference>
<gene>
    <name evidence="9" type="ORF">AMK59_6440</name>
</gene>
<comment type="subcellular location">
    <subcellularLocation>
        <location evidence="1">Endoplasmic reticulum</location>
    </subcellularLocation>
</comment>
<proteinExistence type="inferred from homology"/>
<dbReference type="SUPFAM" id="SSF53756">
    <property type="entry name" value="UDP-Glycosyltransferase/glycogen phosphorylase"/>
    <property type="match status" value="1"/>
</dbReference>
<dbReference type="Pfam" id="PF04101">
    <property type="entry name" value="Glyco_tran_28_C"/>
    <property type="match status" value="1"/>
</dbReference>
<evidence type="ECO:0000256" key="2">
    <source>
        <dbReference type="ARBA" id="ARBA00006962"/>
    </source>
</evidence>
<evidence type="ECO:0000256" key="4">
    <source>
        <dbReference type="ARBA" id="ARBA00017468"/>
    </source>
</evidence>
<dbReference type="AlphaFoldDB" id="A0A0T6AYS4"/>
<dbReference type="OrthoDB" id="20273at2759"/>
<evidence type="ECO:0000256" key="6">
    <source>
        <dbReference type="ARBA" id="ARBA00022679"/>
    </source>
</evidence>
<evidence type="ECO:0000256" key="1">
    <source>
        <dbReference type="ARBA" id="ARBA00004240"/>
    </source>
</evidence>
<organism evidence="9 10">
    <name type="scientific">Oryctes borbonicus</name>
    <dbReference type="NCBI Taxonomy" id="1629725"/>
    <lineage>
        <taxon>Eukaryota</taxon>
        <taxon>Metazoa</taxon>
        <taxon>Ecdysozoa</taxon>
        <taxon>Arthropoda</taxon>
        <taxon>Hexapoda</taxon>
        <taxon>Insecta</taxon>
        <taxon>Pterygota</taxon>
        <taxon>Neoptera</taxon>
        <taxon>Endopterygota</taxon>
        <taxon>Coleoptera</taxon>
        <taxon>Polyphaga</taxon>
        <taxon>Scarabaeiformia</taxon>
        <taxon>Scarabaeidae</taxon>
        <taxon>Dynastinae</taxon>
        <taxon>Oryctes</taxon>
    </lineage>
</organism>
<reference evidence="9 10" key="1">
    <citation type="submission" date="2015-09" db="EMBL/GenBank/DDBJ databases">
        <title>Draft genome of the scarab beetle Oryctes borbonicus.</title>
        <authorList>
            <person name="Meyer J.M."/>
            <person name="Markov G.V."/>
            <person name="Baskaran P."/>
            <person name="Herrmann M."/>
            <person name="Sommer R.J."/>
            <person name="Roedelsperger C."/>
        </authorList>
    </citation>
    <scope>NUCLEOTIDE SEQUENCE [LARGE SCALE GENOMIC DNA]</scope>
    <source>
        <strain evidence="9">OB123</strain>
        <tissue evidence="9">Whole animal</tissue>
    </source>
</reference>
<evidence type="ECO:0000313" key="10">
    <source>
        <dbReference type="Proteomes" id="UP000051574"/>
    </source>
</evidence>
<dbReference type="PANTHER" id="PTHR12867">
    <property type="entry name" value="GLYCOSYL TRANSFERASE-RELATED"/>
    <property type="match status" value="1"/>
</dbReference>
<comment type="caution">
    <text evidence="9">The sequence shown here is derived from an EMBL/GenBank/DDBJ whole genome shotgun (WGS) entry which is preliminary data.</text>
</comment>
<comment type="similarity">
    <text evidence="2">Belongs to the glycosyltransferase 28 family.</text>
</comment>
<protein>
    <recommendedName>
        <fullName evidence="4">UDP-N-acetylglucosamine transferase subunit ALG13</fullName>
        <ecNumber evidence="3">2.4.1.141</ecNumber>
    </recommendedName>
</protein>
<evidence type="ECO:0000256" key="5">
    <source>
        <dbReference type="ARBA" id="ARBA00022676"/>
    </source>
</evidence>
<keyword evidence="10" id="KW-1185">Reference proteome</keyword>
<dbReference type="InterPro" id="IPR007235">
    <property type="entry name" value="Glyco_trans_28_C"/>
</dbReference>
<sequence>MTKKKRVFVTVGTTHFDELIETVSKPEILEALKNLGYTEVQFQTGTSSFDMLSDPNITLLYDKYFEDFGKQIEIADLVISHAGAGSCLEVLRKQKPLIVVINENLMNNHQTELAEQLESDGYLYFCTCQTLKNTLCKDLNLLKLYPTTNENLFGDYLDKCMGFI</sequence>